<dbReference type="PANTHER" id="PTHR30363">
    <property type="entry name" value="HTH-TYPE TRANSCRIPTIONAL REGULATOR SRLR-RELATED"/>
    <property type="match status" value="1"/>
</dbReference>
<dbReference type="InterPro" id="IPR037171">
    <property type="entry name" value="NagB/RpiA_transferase-like"/>
</dbReference>
<reference evidence="5 7" key="2">
    <citation type="journal article" date="2016" name="Front. Microbiol.">
        <title>Industrial Acetogenic Biocatalysts: A Comparative Metabolic and Genomic Analysis.</title>
        <authorList>
            <person name="Bengelsdorf F."/>
            <person name="Poehlein A."/>
            <person name="Sonja S."/>
            <person name="Erz C."/>
            <person name="Hummel T."/>
            <person name="Hoffmeister S."/>
            <person name="Daniel R."/>
            <person name="Durre P."/>
        </authorList>
    </citation>
    <scope>NUCLEOTIDE SEQUENCE [LARGE SCALE GENOMIC DNA]</scope>
    <source>
        <strain evidence="5 7">PTA-10522</strain>
    </source>
</reference>
<dbReference type="InterPro" id="IPR014036">
    <property type="entry name" value="DeoR-like_C"/>
</dbReference>
<evidence type="ECO:0000256" key="1">
    <source>
        <dbReference type="ARBA" id="ARBA00023015"/>
    </source>
</evidence>
<keyword evidence="7" id="KW-1185">Reference proteome</keyword>
<dbReference type="EMBL" id="LITQ01000014">
    <property type="protein sequence ID" value="OAA93252.1"/>
    <property type="molecule type" value="Genomic_DNA"/>
</dbReference>
<organism evidence="4 6">
    <name type="scientific">Clostridium coskatii</name>
    <dbReference type="NCBI Taxonomy" id="1705578"/>
    <lineage>
        <taxon>Bacteria</taxon>
        <taxon>Bacillati</taxon>
        <taxon>Bacillota</taxon>
        <taxon>Clostridia</taxon>
        <taxon>Eubacteriales</taxon>
        <taxon>Clostridiaceae</taxon>
        <taxon>Clostridium</taxon>
    </lineage>
</organism>
<dbReference type="SMART" id="SM00420">
    <property type="entry name" value="HTH_DEOR"/>
    <property type="match status" value="1"/>
</dbReference>
<dbReference type="PROSITE" id="PS51000">
    <property type="entry name" value="HTH_DEOR_2"/>
    <property type="match status" value="1"/>
</dbReference>
<reference evidence="4 6" key="1">
    <citation type="journal article" date="2015" name="Biotechnol. Bioeng.">
        <title>Genome sequence and phenotypic characterization of Caulobacter segnis.</title>
        <authorList>
            <person name="Patel S."/>
            <person name="Fletcher B."/>
            <person name="Scott D.C."/>
            <person name="Ely B."/>
        </authorList>
    </citation>
    <scope>NUCLEOTIDE SEQUENCE [LARGE SCALE GENOMIC DNA]</scope>
    <source>
        <strain evidence="4 6">PS02</strain>
    </source>
</reference>
<dbReference type="RefSeq" id="WP_013239256.1">
    <property type="nucleotide sequence ID" value="NZ_LITQ01000014.1"/>
</dbReference>
<dbReference type="InterPro" id="IPR001034">
    <property type="entry name" value="DeoR_HTH"/>
</dbReference>
<dbReference type="InterPro" id="IPR036388">
    <property type="entry name" value="WH-like_DNA-bd_sf"/>
</dbReference>
<feature type="domain" description="HTH deoR-type" evidence="3">
    <location>
        <begin position="3"/>
        <end position="58"/>
    </location>
</feature>
<evidence type="ECO:0000313" key="4">
    <source>
        <dbReference type="EMBL" id="OAA93252.1"/>
    </source>
</evidence>
<dbReference type="Proteomes" id="UP000093694">
    <property type="component" value="Unassembled WGS sequence"/>
</dbReference>
<keyword evidence="2" id="KW-0804">Transcription</keyword>
<evidence type="ECO:0000313" key="7">
    <source>
        <dbReference type="Proteomes" id="UP000093694"/>
    </source>
</evidence>
<dbReference type="PANTHER" id="PTHR30363:SF44">
    <property type="entry name" value="AGA OPERON TRANSCRIPTIONAL REPRESSOR-RELATED"/>
    <property type="match status" value="1"/>
</dbReference>
<dbReference type="SMART" id="SM01134">
    <property type="entry name" value="DeoRC"/>
    <property type="match status" value="1"/>
</dbReference>
<dbReference type="AlphaFoldDB" id="A0A162LA20"/>
<gene>
    <name evidence="4" type="primary">srlR_2</name>
    <name evidence="5" type="ORF">CLCOS_16890</name>
    <name evidence="4" type="ORF">WX73_00204</name>
</gene>
<evidence type="ECO:0000256" key="2">
    <source>
        <dbReference type="ARBA" id="ARBA00023163"/>
    </source>
</evidence>
<evidence type="ECO:0000313" key="6">
    <source>
        <dbReference type="Proteomes" id="UP000077384"/>
    </source>
</evidence>
<dbReference type="Pfam" id="PF08220">
    <property type="entry name" value="HTH_DeoR"/>
    <property type="match status" value="1"/>
</dbReference>
<evidence type="ECO:0000259" key="3">
    <source>
        <dbReference type="PROSITE" id="PS51000"/>
    </source>
</evidence>
<dbReference type="PATRIC" id="fig|1705578.3.peg.587"/>
<evidence type="ECO:0000313" key="5">
    <source>
        <dbReference type="EMBL" id="OBR95365.1"/>
    </source>
</evidence>
<protein>
    <submittedName>
        <fullName evidence="4">Glucitol operon repressor</fullName>
    </submittedName>
</protein>
<keyword evidence="1" id="KW-0805">Transcription regulation</keyword>
<comment type="caution">
    <text evidence="4">The sequence shown here is derived from an EMBL/GenBank/DDBJ whole genome shotgun (WGS) entry which is preliminary data.</text>
</comment>
<dbReference type="SUPFAM" id="SSF100950">
    <property type="entry name" value="NagB/RpiA/CoA transferase-like"/>
    <property type="match status" value="1"/>
</dbReference>
<dbReference type="PRINTS" id="PR00037">
    <property type="entry name" value="HTHLACR"/>
</dbReference>
<dbReference type="GO" id="GO:0003700">
    <property type="term" value="F:DNA-binding transcription factor activity"/>
    <property type="evidence" value="ECO:0007669"/>
    <property type="project" value="InterPro"/>
</dbReference>
<name>A0A162LA20_9CLOT</name>
<dbReference type="Proteomes" id="UP000077384">
    <property type="component" value="Unassembled WGS sequence"/>
</dbReference>
<proteinExistence type="predicted"/>
<dbReference type="InterPro" id="IPR050313">
    <property type="entry name" value="Carb_Metab_HTH_regulators"/>
</dbReference>
<dbReference type="EMBL" id="LROR01000038">
    <property type="protein sequence ID" value="OBR95365.1"/>
    <property type="molecule type" value="Genomic_DNA"/>
</dbReference>
<dbReference type="Pfam" id="PF00455">
    <property type="entry name" value="DeoRC"/>
    <property type="match status" value="1"/>
</dbReference>
<dbReference type="Gene3D" id="1.10.10.10">
    <property type="entry name" value="Winged helix-like DNA-binding domain superfamily/Winged helix DNA-binding domain"/>
    <property type="match status" value="1"/>
</dbReference>
<dbReference type="SUPFAM" id="SSF46785">
    <property type="entry name" value="Winged helix' DNA-binding domain"/>
    <property type="match status" value="1"/>
</dbReference>
<sequence length="254" mass="28630">MFPEERHDKIINILHKEGKVVVKDLSSRFNVTEDCIRKDLKILENKNLLQRTYGGAVSVRHSAPKQDISIRKNISVESKEVIAEKAFNSIFENETIFLDISTTNMMLAEKLSKSPKKLTVVTNMLDIISILNKQDNNIKVICTGGVLSKDLDGFTGSMAIESIINYKPNKCFIGSCGVNIFDKSVTTFDVEDGNTKKAIINGSKEIFLVMENRKFYIDGTYKFATLYDINTIITESPPDKEITNLLTKTDTKFI</sequence>
<dbReference type="InterPro" id="IPR036390">
    <property type="entry name" value="WH_DNA-bd_sf"/>
</dbReference>
<accession>A0A162LA20</accession>